<dbReference type="RefSeq" id="WP_111384332.1">
    <property type="nucleotide sequence ID" value="NZ_NPEW01000035.1"/>
</dbReference>
<dbReference type="SUPFAM" id="SSF53850">
    <property type="entry name" value="Periplasmic binding protein-like II"/>
    <property type="match status" value="1"/>
</dbReference>
<dbReference type="InterPro" id="IPR005119">
    <property type="entry name" value="LysR_subst-bd"/>
</dbReference>
<dbReference type="GO" id="GO:0000976">
    <property type="term" value="F:transcription cis-regulatory region binding"/>
    <property type="evidence" value="ECO:0007669"/>
    <property type="project" value="TreeGrafter"/>
</dbReference>
<evidence type="ECO:0000256" key="1">
    <source>
        <dbReference type="ARBA" id="ARBA00009437"/>
    </source>
</evidence>
<dbReference type="InterPro" id="IPR036388">
    <property type="entry name" value="WH-like_DNA-bd_sf"/>
</dbReference>
<comment type="similarity">
    <text evidence="1">Belongs to the LysR transcriptional regulatory family.</text>
</comment>
<dbReference type="Pfam" id="PF00126">
    <property type="entry name" value="HTH_1"/>
    <property type="match status" value="1"/>
</dbReference>
<gene>
    <name evidence="7" type="ORF">GJ689_10160</name>
</gene>
<dbReference type="AlphaFoldDB" id="A0A327KAD5"/>
<evidence type="ECO:0000256" key="5">
    <source>
        <dbReference type="ARBA" id="ARBA00039279"/>
    </source>
</evidence>
<dbReference type="Pfam" id="PF03466">
    <property type="entry name" value="LysR_substrate"/>
    <property type="match status" value="1"/>
</dbReference>
<dbReference type="PANTHER" id="PTHR30126">
    <property type="entry name" value="HTH-TYPE TRANSCRIPTIONAL REGULATOR"/>
    <property type="match status" value="1"/>
</dbReference>
<dbReference type="GO" id="GO:0003700">
    <property type="term" value="F:DNA-binding transcription factor activity"/>
    <property type="evidence" value="ECO:0007669"/>
    <property type="project" value="InterPro"/>
</dbReference>
<evidence type="ECO:0000313" key="8">
    <source>
        <dbReference type="Proteomes" id="UP000438991"/>
    </source>
</evidence>
<comment type="caution">
    <text evidence="7">The sequence shown here is derived from an EMBL/GenBank/DDBJ whole genome shotgun (WGS) entry which is preliminary data.</text>
</comment>
<accession>A0A327KAD5</accession>
<evidence type="ECO:0000256" key="6">
    <source>
        <dbReference type="ARBA" id="ARBA00043141"/>
    </source>
</evidence>
<dbReference type="CDD" id="cd08419">
    <property type="entry name" value="PBP2_CbbR_RubisCO_like"/>
    <property type="match status" value="1"/>
</dbReference>
<evidence type="ECO:0000256" key="4">
    <source>
        <dbReference type="ARBA" id="ARBA00023163"/>
    </source>
</evidence>
<reference evidence="7 8" key="1">
    <citation type="submission" date="2019-11" db="EMBL/GenBank/DDBJ databases">
        <title>Whole-genome sequence of Rhodoplanes serenus DSM 18633, type strain.</title>
        <authorList>
            <person name="Kyndt J.A."/>
            <person name="Meyer T.E."/>
        </authorList>
    </citation>
    <scope>NUCLEOTIDE SEQUENCE [LARGE SCALE GENOMIC DNA]</scope>
    <source>
        <strain evidence="7 8">DSM 18633</strain>
    </source>
</reference>
<protein>
    <recommendedName>
        <fullName evidence="5">HTH-type transcriptional regulator CbbR</fullName>
    </recommendedName>
    <alternativeName>
        <fullName evidence="6">RuBisCO operon transcriptional regulator</fullName>
    </alternativeName>
</protein>
<dbReference type="PRINTS" id="PR00039">
    <property type="entry name" value="HTHLYSR"/>
</dbReference>
<keyword evidence="3" id="KW-0238">DNA-binding</keyword>
<dbReference type="SUPFAM" id="SSF46785">
    <property type="entry name" value="Winged helix' DNA-binding domain"/>
    <property type="match status" value="1"/>
</dbReference>
<dbReference type="PROSITE" id="PS50931">
    <property type="entry name" value="HTH_LYSR"/>
    <property type="match status" value="1"/>
</dbReference>
<dbReference type="Gene3D" id="1.10.10.10">
    <property type="entry name" value="Winged helix-like DNA-binding domain superfamily/Winged helix DNA-binding domain"/>
    <property type="match status" value="1"/>
</dbReference>
<keyword evidence="2" id="KW-0805">Transcription regulation</keyword>
<keyword evidence="4" id="KW-0804">Transcription</keyword>
<dbReference type="PANTHER" id="PTHR30126:SF5">
    <property type="entry name" value="HTH-TYPE TRANSCRIPTIONAL ACTIVATOR CMPR"/>
    <property type="match status" value="1"/>
</dbReference>
<organism evidence="7 8">
    <name type="scientific">Rhodoplanes serenus</name>
    <dbReference type="NCBI Taxonomy" id="200615"/>
    <lineage>
        <taxon>Bacteria</taxon>
        <taxon>Pseudomonadati</taxon>
        <taxon>Pseudomonadota</taxon>
        <taxon>Alphaproteobacteria</taxon>
        <taxon>Hyphomicrobiales</taxon>
        <taxon>Nitrobacteraceae</taxon>
        <taxon>Rhodoplanes</taxon>
    </lineage>
</organism>
<dbReference type="Proteomes" id="UP000438991">
    <property type="component" value="Unassembled WGS sequence"/>
</dbReference>
<dbReference type="EMBL" id="WNKV01000006">
    <property type="protein sequence ID" value="MTW16571.1"/>
    <property type="molecule type" value="Genomic_DNA"/>
</dbReference>
<evidence type="ECO:0000313" key="7">
    <source>
        <dbReference type="EMBL" id="MTW16571.1"/>
    </source>
</evidence>
<sequence length="319" mass="33860">MRNLTLKHLRLLESAARLGSFTAAAEANHITPPAVTMQMRQLEQEVGLPLFDRDARGLTPTAAGHELLLAARRIEGVLTECREALAALQDLGAGKVTVGVVSTAKYFAPRMLAAYARRFPAVELQLVVGNRRDIMAQFEAGQFDVCVMGRPPETCDVESERIGPHPHGVIAPPDHPLAGRAGLSPQAIAGETVLVREVGSGTRTLMESFFARAGIAPTIGMEIGSNETIKQAVMAGLGLAFISAHTIAAELADGRLVMLDIEGLPVERAWFVVRLASRRLMPAARSLRDFLVAEGGAFLPTLPPGTAPARAGTAALISV</sequence>
<evidence type="ECO:0000256" key="3">
    <source>
        <dbReference type="ARBA" id="ARBA00023125"/>
    </source>
</evidence>
<evidence type="ECO:0000256" key="2">
    <source>
        <dbReference type="ARBA" id="ARBA00023015"/>
    </source>
</evidence>
<dbReference type="InterPro" id="IPR000847">
    <property type="entry name" value="LysR_HTH_N"/>
</dbReference>
<dbReference type="Gene3D" id="3.40.190.10">
    <property type="entry name" value="Periplasmic binding protein-like II"/>
    <property type="match status" value="2"/>
</dbReference>
<proteinExistence type="inferred from homology"/>
<dbReference type="InterPro" id="IPR036390">
    <property type="entry name" value="WH_DNA-bd_sf"/>
</dbReference>
<name>A0A327KAD5_9BRAD</name>